<dbReference type="InterPro" id="IPR006910">
    <property type="entry name" value="Rad21_Rec8_N"/>
</dbReference>
<dbReference type="AlphaFoldDB" id="A0A9P7G1P3"/>
<evidence type="ECO:0000256" key="1">
    <source>
        <dbReference type="SAM" id="MobiDB-lite"/>
    </source>
</evidence>
<accession>A0A9P7G1P3</accession>
<comment type="caution">
    <text evidence="3">The sequence shown here is derived from an EMBL/GenBank/DDBJ whole genome shotgun (WGS) entry which is preliminary data.</text>
</comment>
<evidence type="ECO:0000313" key="3">
    <source>
        <dbReference type="EMBL" id="KAG5639235.1"/>
    </source>
</evidence>
<dbReference type="EMBL" id="JABCKI010005727">
    <property type="protein sequence ID" value="KAG5639235.1"/>
    <property type="molecule type" value="Genomic_DNA"/>
</dbReference>
<keyword evidence="4" id="KW-1185">Reference proteome</keyword>
<sequence>MFFTPELLSKRDSGFGLLLAATLGSKSTFKKLPKRSILTADIKQLCDLIAEPSEPLALRLSSNLLVGVARPSVVTLTANPKTMIAVDFDALVAVSRLLIYCSLEEAQARQDWDDYLNIREHTREEETGDDDFDPKALQLKKKKAQPPSQTEHGRAEMYTLMEHHDHLLSASFDLSFQGNGGAVLSSSQGANFGFEDNLFKASDGLDFGDLADELAQELGWKNASAKSSELAGAGFGGSAVDLGLNFNFGELSNIHQVKFTDYETDLGRKVDRGLKRKVSFVFHRTLAVF</sequence>
<dbReference type="Pfam" id="PF04825">
    <property type="entry name" value="Rad21_Rec8_N"/>
    <property type="match status" value="1"/>
</dbReference>
<evidence type="ECO:0000259" key="2">
    <source>
        <dbReference type="Pfam" id="PF04825"/>
    </source>
</evidence>
<organism evidence="3 4">
    <name type="scientific">Sphagnurus paluster</name>
    <dbReference type="NCBI Taxonomy" id="117069"/>
    <lineage>
        <taxon>Eukaryota</taxon>
        <taxon>Fungi</taxon>
        <taxon>Dikarya</taxon>
        <taxon>Basidiomycota</taxon>
        <taxon>Agaricomycotina</taxon>
        <taxon>Agaricomycetes</taxon>
        <taxon>Agaricomycetidae</taxon>
        <taxon>Agaricales</taxon>
        <taxon>Tricholomatineae</taxon>
        <taxon>Lyophyllaceae</taxon>
        <taxon>Sphagnurus</taxon>
    </lineage>
</organism>
<protein>
    <recommendedName>
        <fullName evidence="2">Rad21/Rec8-like protein N-terminal domain-containing protein</fullName>
    </recommendedName>
</protein>
<dbReference type="Proteomes" id="UP000717328">
    <property type="component" value="Unassembled WGS sequence"/>
</dbReference>
<evidence type="ECO:0000313" key="4">
    <source>
        <dbReference type="Proteomes" id="UP000717328"/>
    </source>
</evidence>
<dbReference type="OrthoDB" id="10071381at2759"/>
<gene>
    <name evidence="3" type="ORF">H0H81_005309</name>
</gene>
<feature type="region of interest" description="Disordered" evidence="1">
    <location>
        <begin position="123"/>
        <end position="152"/>
    </location>
</feature>
<reference evidence="3" key="2">
    <citation type="submission" date="2021-10" db="EMBL/GenBank/DDBJ databases">
        <title>Phylogenomics reveals ancestral predisposition of the termite-cultivated fungus Termitomyces towards a domesticated lifestyle.</title>
        <authorList>
            <person name="Auxier B."/>
            <person name="Grum-Grzhimaylo A."/>
            <person name="Cardenas M.E."/>
            <person name="Lodge J.D."/>
            <person name="Laessoe T."/>
            <person name="Pedersen O."/>
            <person name="Smith M.E."/>
            <person name="Kuyper T.W."/>
            <person name="Franco-Molano E.A."/>
            <person name="Baroni T.J."/>
            <person name="Aanen D.K."/>
        </authorList>
    </citation>
    <scope>NUCLEOTIDE SEQUENCE</scope>
    <source>
        <strain evidence="3">D49</strain>
    </source>
</reference>
<reference evidence="3" key="1">
    <citation type="submission" date="2021-02" db="EMBL/GenBank/DDBJ databases">
        <authorList>
            <person name="Nieuwenhuis M."/>
            <person name="Van De Peppel L.J.J."/>
        </authorList>
    </citation>
    <scope>NUCLEOTIDE SEQUENCE</scope>
    <source>
        <strain evidence="3">D49</strain>
    </source>
</reference>
<feature type="domain" description="Rad21/Rec8-like protein N-terminal" evidence="2">
    <location>
        <begin position="1"/>
        <end position="70"/>
    </location>
</feature>
<proteinExistence type="predicted"/>
<name>A0A9P7G1P3_9AGAR</name>